<proteinExistence type="predicted"/>
<protein>
    <submittedName>
        <fullName evidence="1">ATP/GTP-binding protein</fullName>
    </submittedName>
</protein>
<reference evidence="1 2" key="1">
    <citation type="submission" date="2021-05" db="EMBL/GenBank/DDBJ databases">
        <title>Kineosporia and Streptomyces sp. nov. two new marine actinobacteria isolated from Coral.</title>
        <authorList>
            <person name="Buangrab K."/>
            <person name="Sutthacheep M."/>
            <person name="Yeemin T."/>
            <person name="Harunari E."/>
            <person name="Igarashi Y."/>
            <person name="Kanchanasin P."/>
            <person name="Tanasupawat S."/>
            <person name="Phongsopitanun W."/>
        </authorList>
    </citation>
    <scope>NUCLEOTIDE SEQUENCE [LARGE SCALE GENOMIC DNA]</scope>
    <source>
        <strain evidence="1 2">J2-2</strain>
    </source>
</reference>
<dbReference type="Proteomes" id="UP001197247">
    <property type="component" value="Unassembled WGS sequence"/>
</dbReference>
<dbReference type="RefSeq" id="WP_214160809.1">
    <property type="nucleotide sequence ID" value="NZ_JAHBAY010000027.1"/>
</dbReference>
<organism evidence="1 2">
    <name type="scientific">Kineosporia corallincola</name>
    <dbReference type="NCBI Taxonomy" id="2835133"/>
    <lineage>
        <taxon>Bacteria</taxon>
        <taxon>Bacillati</taxon>
        <taxon>Actinomycetota</taxon>
        <taxon>Actinomycetes</taxon>
        <taxon>Kineosporiales</taxon>
        <taxon>Kineosporiaceae</taxon>
        <taxon>Kineosporia</taxon>
    </lineage>
</organism>
<keyword evidence="2" id="KW-1185">Reference proteome</keyword>
<evidence type="ECO:0000313" key="2">
    <source>
        <dbReference type="Proteomes" id="UP001197247"/>
    </source>
</evidence>
<comment type="caution">
    <text evidence="1">The sequence shown here is derived from an EMBL/GenBank/DDBJ whole genome shotgun (WGS) entry which is preliminary data.</text>
</comment>
<gene>
    <name evidence="1" type="ORF">KIH74_35330</name>
</gene>
<dbReference type="EMBL" id="JAHBAY010000027">
    <property type="protein sequence ID" value="MBT0774270.1"/>
    <property type="molecule type" value="Genomic_DNA"/>
</dbReference>
<evidence type="ECO:0000313" key="1">
    <source>
        <dbReference type="EMBL" id="MBT0774270.1"/>
    </source>
</evidence>
<name>A0ABS5TTZ2_9ACTN</name>
<sequence length="134" mass="13468">MSSVEMVVLFSLVPVFLVMGIGAGRLVLADGRVSAAAAAAARAASLETSPAAARQAATRFATSTLKDTGTTCSAGHPGVSVDTGDFHAAGRVTVTVTCRVDLGIARAAGFGPHRDLSATAGAPLDARRSYRGQP</sequence>
<accession>A0ABS5TTZ2</accession>